<dbReference type="InterPro" id="IPR025558">
    <property type="entry name" value="DUF4283"/>
</dbReference>
<comment type="caution">
    <text evidence="2">The sequence shown here is derived from an EMBL/GenBank/DDBJ whole genome shotgun (WGS) entry which is preliminary data.</text>
</comment>
<dbReference type="AlphaFoldDB" id="A0ABD3BWD1"/>
<dbReference type="PANTHER" id="PTHR31286:SF178">
    <property type="entry name" value="DUF4283 DOMAIN-CONTAINING PROTEIN"/>
    <property type="match status" value="1"/>
</dbReference>
<dbReference type="InterPro" id="IPR040256">
    <property type="entry name" value="At4g02000-like"/>
</dbReference>
<evidence type="ECO:0000313" key="3">
    <source>
        <dbReference type="Proteomes" id="UP001632038"/>
    </source>
</evidence>
<gene>
    <name evidence="2" type="ORF">CASFOL_034302</name>
</gene>
<dbReference type="EMBL" id="JAVIJP010000062">
    <property type="protein sequence ID" value="KAL3621816.1"/>
    <property type="molecule type" value="Genomic_DNA"/>
</dbReference>
<accession>A0ABD3BWD1</accession>
<proteinExistence type="predicted"/>
<reference evidence="3" key="1">
    <citation type="journal article" date="2024" name="IScience">
        <title>Strigolactones Initiate the Formation of Haustorium-like Structures in Castilleja.</title>
        <authorList>
            <person name="Buerger M."/>
            <person name="Peterson D."/>
            <person name="Chory J."/>
        </authorList>
    </citation>
    <scope>NUCLEOTIDE SEQUENCE [LARGE SCALE GENOMIC DNA]</scope>
</reference>
<dbReference type="Proteomes" id="UP001632038">
    <property type="component" value="Unassembled WGS sequence"/>
</dbReference>
<keyword evidence="3" id="KW-1185">Reference proteome</keyword>
<evidence type="ECO:0000259" key="1">
    <source>
        <dbReference type="Pfam" id="PF14111"/>
    </source>
</evidence>
<dbReference type="PANTHER" id="PTHR31286">
    <property type="entry name" value="GLYCINE-RICH CELL WALL STRUCTURAL PROTEIN 1.8-LIKE"/>
    <property type="match status" value="1"/>
</dbReference>
<dbReference type="Pfam" id="PF14111">
    <property type="entry name" value="DUF4283"/>
    <property type="match status" value="1"/>
</dbReference>
<name>A0ABD3BWD1_9LAMI</name>
<sequence>MIRAWNITGKIQTNNLGDNIMAFIFSAKNEMEKVSNLTWTFRDYQMVIAKWPPDKALAEIDLDHTSFWVHVYGLPVAHINLTTAAEIGNNIGRFIKADLNSPAQKWKKSVRIQVEININQPLISAMKLSGNGKNQLMVEISKFLRL</sequence>
<feature type="domain" description="DUF4283" evidence="1">
    <location>
        <begin position="1"/>
        <end position="57"/>
    </location>
</feature>
<protein>
    <recommendedName>
        <fullName evidence="1">DUF4283 domain-containing protein</fullName>
    </recommendedName>
</protein>
<organism evidence="2 3">
    <name type="scientific">Castilleja foliolosa</name>
    <dbReference type="NCBI Taxonomy" id="1961234"/>
    <lineage>
        <taxon>Eukaryota</taxon>
        <taxon>Viridiplantae</taxon>
        <taxon>Streptophyta</taxon>
        <taxon>Embryophyta</taxon>
        <taxon>Tracheophyta</taxon>
        <taxon>Spermatophyta</taxon>
        <taxon>Magnoliopsida</taxon>
        <taxon>eudicotyledons</taxon>
        <taxon>Gunneridae</taxon>
        <taxon>Pentapetalae</taxon>
        <taxon>asterids</taxon>
        <taxon>lamiids</taxon>
        <taxon>Lamiales</taxon>
        <taxon>Orobanchaceae</taxon>
        <taxon>Pedicularideae</taxon>
        <taxon>Castillejinae</taxon>
        <taxon>Castilleja</taxon>
    </lineage>
</organism>
<evidence type="ECO:0000313" key="2">
    <source>
        <dbReference type="EMBL" id="KAL3621816.1"/>
    </source>
</evidence>